<comment type="similarity">
    <text evidence="2">Belongs to the beta sliding clamp family.</text>
</comment>
<dbReference type="GO" id="GO:0005737">
    <property type="term" value="C:cytoplasm"/>
    <property type="evidence" value="ECO:0007669"/>
    <property type="project" value="UniProtKB-SubCell"/>
</dbReference>
<dbReference type="EMBL" id="VLLA01000043">
    <property type="protein sequence ID" value="TWI58807.1"/>
    <property type="molecule type" value="Genomic_DNA"/>
</dbReference>
<reference evidence="13 14" key="1">
    <citation type="journal article" date="2015" name="Stand. Genomic Sci.">
        <title>Genomic Encyclopedia of Bacterial and Archaeal Type Strains, Phase III: the genomes of soil and plant-associated and newly described type strains.</title>
        <authorList>
            <person name="Whitman W.B."/>
            <person name="Woyke T."/>
            <person name="Klenk H.P."/>
            <person name="Zhou Y."/>
            <person name="Lilburn T.G."/>
            <person name="Beck B.J."/>
            <person name="De Vos P."/>
            <person name="Vandamme P."/>
            <person name="Eisen J.A."/>
            <person name="Garrity G."/>
            <person name="Hugenholtz P."/>
            <person name="Kyrpides N.C."/>
        </authorList>
    </citation>
    <scope>NUCLEOTIDE SEQUENCE [LARGE SCALE GENOMIC DNA]</scope>
    <source>
        <strain evidence="13 14">CGMCC 1.10948</strain>
    </source>
</reference>
<dbReference type="Gene3D" id="3.70.10.10">
    <property type="match status" value="1"/>
</dbReference>
<evidence type="ECO:0000256" key="7">
    <source>
        <dbReference type="ARBA" id="ARBA00022705"/>
    </source>
</evidence>
<evidence type="ECO:0000256" key="11">
    <source>
        <dbReference type="ARBA" id="ARBA00033276"/>
    </source>
</evidence>
<keyword evidence="9" id="KW-0238">DNA-binding</keyword>
<evidence type="ECO:0000256" key="3">
    <source>
        <dbReference type="ARBA" id="ARBA00021035"/>
    </source>
</evidence>
<organism evidence="13 14">
    <name type="scientific">Bradyrhizobium huanghuaihaiense</name>
    <dbReference type="NCBI Taxonomy" id="990078"/>
    <lineage>
        <taxon>Bacteria</taxon>
        <taxon>Pseudomonadati</taxon>
        <taxon>Pseudomonadota</taxon>
        <taxon>Alphaproteobacteria</taxon>
        <taxon>Hyphomicrobiales</taxon>
        <taxon>Nitrobacteraceae</taxon>
        <taxon>Bradyrhizobium</taxon>
    </lineage>
</organism>
<protein>
    <recommendedName>
        <fullName evidence="3">Beta sliding clamp</fullName>
    </recommendedName>
    <alternativeName>
        <fullName evidence="11">Beta-clamp processivity factor</fullName>
    </alternativeName>
    <alternativeName>
        <fullName evidence="10">DNA polymerase III beta sliding clamp subunit</fullName>
    </alternativeName>
</protein>
<comment type="caution">
    <text evidence="13">The sequence shown here is derived from an EMBL/GenBank/DDBJ whole genome shotgun (WGS) entry which is preliminary data.</text>
</comment>
<feature type="domain" description="DNA polymerase III beta sliding clamp N-terminal" evidence="12">
    <location>
        <begin position="1"/>
        <end position="119"/>
    </location>
</feature>
<keyword evidence="4" id="KW-0963">Cytoplasm</keyword>
<dbReference type="OrthoDB" id="8421503at2"/>
<evidence type="ECO:0000256" key="9">
    <source>
        <dbReference type="ARBA" id="ARBA00023125"/>
    </source>
</evidence>
<dbReference type="AlphaFoldDB" id="A0A562QQ15"/>
<keyword evidence="5" id="KW-0808">Transferase</keyword>
<gene>
    <name evidence="13" type="ORF">IQ16_08138</name>
</gene>
<evidence type="ECO:0000313" key="14">
    <source>
        <dbReference type="Proteomes" id="UP000316291"/>
    </source>
</evidence>
<dbReference type="RefSeq" id="WP_038967864.1">
    <property type="nucleotide sequence ID" value="NZ_VLLA01000043.1"/>
</dbReference>
<dbReference type="Proteomes" id="UP000316291">
    <property type="component" value="Unassembled WGS sequence"/>
</dbReference>
<accession>A0A562QQ15</accession>
<keyword evidence="14" id="KW-1185">Reference proteome</keyword>
<dbReference type="GO" id="GO:0008408">
    <property type="term" value="F:3'-5' exonuclease activity"/>
    <property type="evidence" value="ECO:0007669"/>
    <property type="project" value="InterPro"/>
</dbReference>
<sequence>MKFKINRDTLADIVTRGVSSAPKNSPAVIANNARIIVQDGTISIATTDFEMMVEATGACEVEANGATTVDATKLKAVVDRLPKGVDVTFTMDTAKYELIAKAGRSRTTFPTLAAEDWPARDYAMDGAQFALEGSDLVRLFGHTAQALSTVLNSPMQGVFLHVADDGKRLAAVGTTGTILFKATVPAPDGADDMPMNDNRPGVILSAETVNAVLRLYRSADVVNVIVNANSIFFYTDTTRFCSSLLVGTYPNYLPLVSNPAAESVVVSRASCASTVALLETFASKELGHRLQCAGSEDGFVIAVGSQTGGSVDVVEATINGDIAAFGINGMFMKTMLNSFRASSIALHPDHRNRRIMFQADDEHLTGVIAMMNIATDLASGPKHE</sequence>
<dbReference type="PANTHER" id="PTHR30478:SF0">
    <property type="entry name" value="BETA SLIDING CLAMP"/>
    <property type="match status" value="1"/>
</dbReference>
<dbReference type="Pfam" id="PF00712">
    <property type="entry name" value="DNA_pol3_beta"/>
    <property type="match status" value="1"/>
</dbReference>
<dbReference type="SUPFAM" id="SSF55979">
    <property type="entry name" value="DNA clamp"/>
    <property type="match status" value="2"/>
</dbReference>
<keyword evidence="8" id="KW-0239">DNA-directed DNA polymerase</keyword>
<dbReference type="SMART" id="SM00480">
    <property type="entry name" value="POL3Bc"/>
    <property type="match status" value="1"/>
</dbReference>
<evidence type="ECO:0000256" key="10">
    <source>
        <dbReference type="ARBA" id="ARBA00030988"/>
    </source>
</evidence>
<keyword evidence="6" id="KW-0548">Nucleotidyltransferase</keyword>
<evidence type="ECO:0000256" key="8">
    <source>
        <dbReference type="ARBA" id="ARBA00022932"/>
    </source>
</evidence>
<dbReference type="Gene3D" id="3.10.150.10">
    <property type="entry name" value="DNA Polymerase III, subunit A, domain 2"/>
    <property type="match status" value="1"/>
</dbReference>
<evidence type="ECO:0000256" key="6">
    <source>
        <dbReference type="ARBA" id="ARBA00022695"/>
    </source>
</evidence>
<evidence type="ECO:0000256" key="1">
    <source>
        <dbReference type="ARBA" id="ARBA00004496"/>
    </source>
</evidence>
<proteinExistence type="inferred from homology"/>
<dbReference type="PANTHER" id="PTHR30478">
    <property type="entry name" value="DNA POLYMERASE III SUBUNIT BETA"/>
    <property type="match status" value="1"/>
</dbReference>
<evidence type="ECO:0000256" key="4">
    <source>
        <dbReference type="ARBA" id="ARBA00022490"/>
    </source>
</evidence>
<dbReference type="InterPro" id="IPR046938">
    <property type="entry name" value="DNA_clamp_sf"/>
</dbReference>
<comment type="subcellular location">
    <subcellularLocation>
        <location evidence="1">Cytoplasm</location>
    </subcellularLocation>
</comment>
<keyword evidence="7" id="KW-0235">DNA replication</keyword>
<dbReference type="InterPro" id="IPR022634">
    <property type="entry name" value="DNA_polIII_beta_N"/>
</dbReference>
<evidence type="ECO:0000256" key="2">
    <source>
        <dbReference type="ARBA" id="ARBA00010752"/>
    </source>
</evidence>
<dbReference type="InterPro" id="IPR001001">
    <property type="entry name" value="DNA_polIII_beta"/>
</dbReference>
<evidence type="ECO:0000313" key="13">
    <source>
        <dbReference type="EMBL" id="TWI58807.1"/>
    </source>
</evidence>
<dbReference type="GO" id="GO:0003887">
    <property type="term" value="F:DNA-directed DNA polymerase activity"/>
    <property type="evidence" value="ECO:0007669"/>
    <property type="project" value="UniProtKB-KW"/>
</dbReference>
<dbReference type="GO" id="GO:0006271">
    <property type="term" value="P:DNA strand elongation involved in DNA replication"/>
    <property type="evidence" value="ECO:0007669"/>
    <property type="project" value="TreeGrafter"/>
</dbReference>
<dbReference type="GO" id="GO:0009360">
    <property type="term" value="C:DNA polymerase III complex"/>
    <property type="evidence" value="ECO:0007669"/>
    <property type="project" value="InterPro"/>
</dbReference>
<evidence type="ECO:0000256" key="5">
    <source>
        <dbReference type="ARBA" id="ARBA00022679"/>
    </source>
</evidence>
<dbReference type="GO" id="GO:0003677">
    <property type="term" value="F:DNA binding"/>
    <property type="evidence" value="ECO:0007669"/>
    <property type="project" value="UniProtKB-KW"/>
</dbReference>
<name>A0A562QQ15_9BRAD</name>
<evidence type="ECO:0000259" key="12">
    <source>
        <dbReference type="Pfam" id="PF00712"/>
    </source>
</evidence>